<dbReference type="Proteomes" id="UP000037460">
    <property type="component" value="Unassembled WGS sequence"/>
</dbReference>
<evidence type="ECO:0000259" key="1">
    <source>
        <dbReference type="Pfam" id="PF08709"/>
    </source>
</evidence>
<reference evidence="3" key="1">
    <citation type="journal article" date="2015" name="PLoS Genet.">
        <title>Genome Sequence and Transcriptome Analyses of Chrysochromulina tobin: Metabolic Tools for Enhanced Algal Fitness in the Prominent Order Prymnesiales (Haptophyceae).</title>
        <authorList>
            <person name="Hovde B.T."/>
            <person name="Deodato C.R."/>
            <person name="Hunsperger H.M."/>
            <person name="Ryken S.A."/>
            <person name="Yost W."/>
            <person name="Jha R.K."/>
            <person name="Patterson J."/>
            <person name="Monnat R.J. Jr."/>
            <person name="Barlow S.B."/>
            <person name="Starkenburg S.R."/>
            <person name="Cattolico R.A."/>
        </authorList>
    </citation>
    <scope>NUCLEOTIDE SEQUENCE</scope>
    <source>
        <strain evidence="3">CCMP291</strain>
    </source>
</reference>
<dbReference type="EMBL" id="JWZX01001012">
    <property type="protein sequence ID" value="KOO35022.1"/>
    <property type="molecule type" value="Genomic_DNA"/>
</dbReference>
<dbReference type="InterPro" id="IPR014821">
    <property type="entry name" value="Ins145_P3_rcpt"/>
</dbReference>
<dbReference type="AlphaFoldDB" id="A0A0M0K8W7"/>
<dbReference type="InterPro" id="IPR015925">
    <property type="entry name" value="Ryanodine_IP3_receptor"/>
</dbReference>
<dbReference type="InterPro" id="IPR036300">
    <property type="entry name" value="MIR_dom_sf"/>
</dbReference>
<feature type="domain" description="Inositol 1,4,5-trisphosphate/ryanodine receptor" evidence="1">
    <location>
        <begin position="3"/>
        <end position="221"/>
    </location>
</feature>
<keyword evidence="2" id="KW-0675">Receptor</keyword>
<dbReference type="PANTHER" id="PTHR13715">
    <property type="entry name" value="RYANODINE RECEPTOR AND IP3 RECEPTOR"/>
    <property type="match status" value="1"/>
</dbReference>
<dbReference type="GO" id="GO:0006816">
    <property type="term" value="P:calcium ion transport"/>
    <property type="evidence" value="ECO:0007669"/>
    <property type="project" value="InterPro"/>
</dbReference>
<organism evidence="2 3">
    <name type="scientific">Chrysochromulina tobinii</name>
    <dbReference type="NCBI Taxonomy" id="1460289"/>
    <lineage>
        <taxon>Eukaryota</taxon>
        <taxon>Haptista</taxon>
        <taxon>Haptophyta</taxon>
        <taxon>Prymnesiophyceae</taxon>
        <taxon>Prymnesiales</taxon>
        <taxon>Chrysochromulinaceae</taxon>
        <taxon>Chrysochromulina</taxon>
    </lineage>
</organism>
<gene>
    <name evidence="2" type="ORF">Ctob_010840</name>
</gene>
<evidence type="ECO:0000313" key="3">
    <source>
        <dbReference type="Proteomes" id="UP000037460"/>
    </source>
</evidence>
<dbReference type="Gene3D" id="2.80.10.50">
    <property type="match status" value="1"/>
</dbReference>
<dbReference type="OrthoDB" id="300855at2759"/>
<dbReference type="SUPFAM" id="SSF82109">
    <property type="entry name" value="MIR domain"/>
    <property type="match status" value="1"/>
</dbReference>
<feature type="non-terminal residue" evidence="2">
    <location>
        <position position="236"/>
    </location>
</feature>
<proteinExistence type="predicted"/>
<name>A0A0M0K8W7_9EUKA</name>
<protein>
    <submittedName>
        <fullName evidence="2">Inositol-trisphosphate receptor</fullName>
    </submittedName>
</protein>
<comment type="caution">
    <text evidence="2">The sequence shown here is derived from an EMBL/GenBank/DDBJ whole genome shotgun (WGS) entry which is preliminary data.</text>
</comment>
<dbReference type="PANTHER" id="PTHR13715:SF99">
    <property type="entry name" value="INOSITOL 1,4,5-TRISPHOSPHATE RECEPTOR-LIKE PROTEIN A"/>
    <property type="match status" value="1"/>
</dbReference>
<sequence>MSDDFLHIGDFITVYDDVSDGYVGAHGISSNQVAMREVSDPLHPKLVAKEAVFVLLQQHNYASYRQMRSFLEREGLSAHAALSDPRYRQLCDAVDSERAHNRQEFNQTCGREVRYGMIVQLQQESSHKYLSVSRQPAELNADGRRVVLDAEAAESAWVRIMPRLRVHSEGEKVHVGDPVTLEHVQTGLRLMVDQRLPDGRCEVIATQQALTGFKLNLFRLHDDDASAHDTLLGSQP</sequence>
<dbReference type="Pfam" id="PF08709">
    <property type="entry name" value="Ins145_P3_rec"/>
    <property type="match status" value="1"/>
</dbReference>
<keyword evidence="3" id="KW-1185">Reference proteome</keyword>
<evidence type="ECO:0000313" key="2">
    <source>
        <dbReference type="EMBL" id="KOO35022.1"/>
    </source>
</evidence>
<accession>A0A0M0K8W7</accession>